<evidence type="ECO:0000313" key="2">
    <source>
        <dbReference type="EMBL" id="MBM9503473.1"/>
    </source>
</evidence>
<reference evidence="2 3" key="1">
    <citation type="submission" date="2021-01" db="EMBL/GenBank/DDBJ databases">
        <title>Streptomyces acididurans sp. nov., isolated from a peat swamp forest soil.</title>
        <authorList>
            <person name="Chantavorakit T."/>
            <person name="Duangmal K."/>
        </authorList>
    </citation>
    <scope>NUCLEOTIDE SEQUENCE [LARGE SCALE GENOMIC DNA]</scope>
    <source>
        <strain evidence="2 3">KK5PA1</strain>
    </source>
</reference>
<accession>A0ABS2TJD9</accession>
<evidence type="ECO:0000256" key="1">
    <source>
        <dbReference type="SAM" id="MobiDB-lite"/>
    </source>
</evidence>
<evidence type="ECO:0000313" key="3">
    <source>
        <dbReference type="Proteomes" id="UP000749040"/>
    </source>
</evidence>
<organism evidence="2 3">
    <name type="scientific">Actinacidiphila acididurans</name>
    <dbReference type="NCBI Taxonomy" id="2784346"/>
    <lineage>
        <taxon>Bacteria</taxon>
        <taxon>Bacillati</taxon>
        <taxon>Actinomycetota</taxon>
        <taxon>Actinomycetes</taxon>
        <taxon>Kitasatosporales</taxon>
        <taxon>Streptomycetaceae</taxon>
        <taxon>Actinacidiphila</taxon>
    </lineage>
</organism>
<feature type="region of interest" description="Disordered" evidence="1">
    <location>
        <begin position="115"/>
        <end position="141"/>
    </location>
</feature>
<sequence length="141" mass="15422">MPCQAGQTLSHDYVIAVDRFGAAYPWPSDSGLAPAGSYDSPYAHMTAYWDGRLAEIAQLALPDPRLFNAYKAGMIYGEIVKDGTVPVPAAGQEHLDEHGRRLRLPVLGERLLPRRRRNVGPGAPPFDRVATLSPPDLQECL</sequence>
<dbReference type="EMBL" id="JADKYB010000001">
    <property type="protein sequence ID" value="MBM9503473.1"/>
    <property type="molecule type" value="Genomic_DNA"/>
</dbReference>
<keyword evidence="3" id="KW-1185">Reference proteome</keyword>
<protein>
    <submittedName>
        <fullName evidence="2">Uncharacterized protein</fullName>
    </submittedName>
</protein>
<gene>
    <name evidence="2" type="ORF">ITX44_02790</name>
</gene>
<comment type="caution">
    <text evidence="2">The sequence shown here is derived from an EMBL/GenBank/DDBJ whole genome shotgun (WGS) entry which is preliminary data.</text>
</comment>
<dbReference type="RefSeq" id="WP_205355311.1">
    <property type="nucleotide sequence ID" value="NZ_JADKYB010000001.1"/>
</dbReference>
<proteinExistence type="predicted"/>
<dbReference type="Proteomes" id="UP000749040">
    <property type="component" value="Unassembled WGS sequence"/>
</dbReference>
<name>A0ABS2TJD9_9ACTN</name>